<dbReference type="InterPro" id="IPR044876">
    <property type="entry name" value="HRDC_dom_sf"/>
</dbReference>
<name>A0AA43XKW6_9CLOT</name>
<evidence type="ECO:0000313" key="4">
    <source>
        <dbReference type="EMBL" id="NBG88134.1"/>
    </source>
</evidence>
<dbReference type="Gene3D" id="1.10.150.80">
    <property type="entry name" value="HRDC domain"/>
    <property type="match status" value="1"/>
</dbReference>
<evidence type="ECO:0000256" key="1">
    <source>
        <dbReference type="SAM" id="MobiDB-lite"/>
    </source>
</evidence>
<accession>A0AA43XKW6</accession>
<feature type="domain" description="HRDC" evidence="3">
    <location>
        <begin position="289"/>
        <end position="363"/>
    </location>
</feature>
<dbReference type="PROSITE" id="PS50965">
    <property type="entry name" value="NERD"/>
    <property type="match status" value="1"/>
</dbReference>
<dbReference type="InterPro" id="IPR010997">
    <property type="entry name" value="HRDC-like_sf"/>
</dbReference>
<dbReference type="InterPro" id="IPR002121">
    <property type="entry name" value="HRDC_dom"/>
</dbReference>
<feature type="domain" description="NERD" evidence="2">
    <location>
        <begin position="50"/>
        <end position="168"/>
    </location>
</feature>
<dbReference type="GO" id="GO:0004386">
    <property type="term" value="F:helicase activity"/>
    <property type="evidence" value="ECO:0007669"/>
    <property type="project" value="UniProtKB-KW"/>
</dbReference>
<feature type="compositionally biased region" description="Basic and acidic residues" evidence="1">
    <location>
        <begin position="268"/>
        <end position="277"/>
    </location>
</feature>
<gene>
    <name evidence="4" type="ORF">ISALK_06430</name>
</gene>
<proteinExistence type="predicted"/>
<feature type="region of interest" description="Disordered" evidence="1">
    <location>
        <begin position="254"/>
        <end position="282"/>
    </location>
</feature>
<dbReference type="Pfam" id="PF08378">
    <property type="entry name" value="NERD"/>
    <property type="match status" value="1"/>
</dbReference>
<organism evidence="4 5">
    <name type="scientific">Isachenkonia alkalipeptolytica</name>
    <dbReference type="NCBI Taxonomy" id="2565777"/>
    <lineage>
        <taxon>Bacteria</taxon>
        <taxon>Bacillati</taxon>
        <taxon>Bacillota</taxon>
        <taxon>Clostridia</taxon>
        <taxon>Eubacteriales</taxon>
        <taxon>Clostridiaceae</taxon>
        <taxon>Isachenkonia</taxon>
    </lineage>
</organism>
<evidence type="ECO:0000259" key="3">
    <source>
        <dbReference type="PROSITE" id="PS50967"/>
    </source>
</evidence>
<dbReference type="PROSITE" id="PS50967">
    <property type="entry name" value="HRDC"/>
    <property type="match status" value="1"/>
</dbReference>
<keyword evidence="4" id="KW-0347">Helicase</keyword>
<keyword evidence="4" id="KW-0378">Hydrolase</keyword>
<dbReference type="RefSeq" id="WP_160720347.1">
    <property type="nucleotide sequence ID" value="NZ_SUMG01000006.1"/>
</dbReference>
<protein>
    <submittedName>
        <fullName evidence="4">Helicase</fullName>
    </submittedName>
</protein>
<dbReference type="EMBL" id="SUMG01000006">
    <property type="protein sequence ID" value="NBG88134.1"/>
    <property type="molecule type" value="Genomic_DNA"/>
</dbReference>
<keyword evidence="5" id="KW-1185">Reference proteome</keyword>
<keyword evidence="4" id="KW-0067">ATP-binding</keyword>
<comment type="caution">
    <text evidence="4">The sequence shown here is derived from an EMBL/GenBank/DDBJ whole genome shotgun (WGS) entry which is preliminary data.</text>
</comment>
<evidence type="ECO:0000313" key="5">
    <source>
        <dbReference type="Proteomes" id="UP000449710"/>
    </source>
</evidence>
<evidence type="ECO:0000259" key="2">
    <source>
        <dbReference type="PROSITE" id="PS50965"/>
    </source>
</evidence>
<dbReference type="InterPro" id="IPR011528">
    <property type="entry name" value="NERD"/>
</dbReference>
<dbReference type="AlphaFoldDB" id="A0AA43XKW6"/>
<dbReference type="GO" id="GO:0000166">
    <property type="term" value="F:nucleotide binding"/>
    <property type="evidence" value="ECO:0007669"/>
    <property type="project" value="InterPro"/>
</dbReference>
<reference evidence="4 5" key="1">
    <citation type="submission" date="2019-04" db="EMBL/GenBank/DDBJ databases">
        <title>Isachenkonia alkalipeptolytica gen. nov. sp. nov. a new anaerobic, alkiliphilic organothrophic bacterium capable to reduce synthesized ferrihydrite isolated from a soda lake.</title>
        <authorList>
            <person name="Toshchakov S.V."/>
            <person name="Zavarzina D.G."/>
            <person name="Zhilina T.N."/>
            <person name="Kostrikina N.A."/>
            <person name="Kublanov I.V."/>
        </authorList>
    </citation>
    <scope>NUCLEOTIDE SEQUENCE [LARGE SCALE GENOMIC DNA]</scope>
    <source>
        <strain evidence="4 5">Z-1701</strain>
    </source>
</reference>
<keyword evidence="4" id="KW-0547">Nucleotide-binding</keyword>
<dbReference type="SUPFAM" id="SSF47819">
    <property type="entry name" value="HRDC-like"/>
    <property type="match status" value="1"/>
</dbReference>
<dbReference type="Pfam" id="PF00570">
    <property type="entry name" value="HRDC"/>
    <property type="match status" value="1"/>
</dbReference>
<dbReference type="Proteomes" id="UP000449710">
    <property type="component" value="Unassembled WGS sequence"/>
</dbReference>
<dbReference type="GO" id="GO:0003676">
    <property type="term" value="F:nucleic acid binding"/>
    <property type="evidence" value="ECO:0007669"/>
    <property type="project" value="InterPro"/>
</dbReference>
<sequence>MGLFDKMKEPVFLKEATSTREHLEKLEELAPKVDPSMKKQIEKEIKLLSIGLFGEDNIAFELKNSGMPMYIMRDMYIEANGLSAQIDYIIVTRKINFVVECKNLIGDIDIDREGNFIRKYNLFGKPIKEGIYSPVTQNERHLEVIRQKQMERKGNILEKAIFNKFFDTTFQSLVVLANPKSVLNVRYANKDIKKQVIRADQLNRYIKDKLAKSKEAPHNDKNLEQEAKAILSMHQKKEFDYSKYVMAAAKTPAEKPERKVESTPATKEVAKPNEVSKGKGKAVTKTFNKDSRTEIEEKLKAFRLQKSREEKIKPYYVFNNKQMEDLISKNPKDKKALLKVDGFGPKKVEKYGKEILGILITNG</sequence>